<evidence type="ECO:0000313" key="2">
    <source>
        <dbReference type="EMBL" id="KAL0160431.1"/>
    </source>
</evidence>
<dbReference type="AlphaFoldDB" id="A0ABD0NHM4"/>
<comment type="caution">
    <text evidence="2">The sequence shown here is derived from an EMBL/GenBank/DDBJ whole genome shotgun (WGS) entry which is preliminary data.</text>
</comment>
<dbReference type="InterPro" id="IPR013098">
    <property type="entry name" value="Ig_I-set"/>
</dbReference>
<gene>
    <name evidence="2" type="ORF">M9458_044156</name>
</gene>
<sequence length="80" mass="8998">NQNYCEPTDGVERRRIHDFPVGRTVLSRVMDGVQTELMTSDGLETLFTIPSIELDDSGIYICETSNMYGSHNDSVEITVK</sequence>
<protein>
    <recommendedName>
        <fullName evidence="1">Immunoglobulin I-set domain-containing protein</fullName>
    </recommendedName>
</protein>
<feature type="domain" description="Immunoglobulin I-set" evidence="1">
    <location>
        <begin position="38"/>
        <end position="79"/>
    </location>
</feature>
<name>A0ABD0NHM4_CIRMR</name>
<dbReference type="InterPro" id="IPR036179">
    <property type="entry name" value="Ig-like_dom_sf"/>
</dbReference>
<keyword evidence="3" id="KW-1185">Reference proteome</keyword>
<feature type="non-terminal residue" evidence="2">
    <location>
        <position position="1"/>
    </location>
</feature>
<dbReference type="InterPro" id="IPR013783">
    <property type="entry name" value="Ig-like_fold"/>
</dbReference>
<dbReference type="SUPFAM" id="SSF48726">
    <property type="entry name" value="Immunoglobulin"/>
    <property type="match status" value="1"/>
</dbReference>
<dbReference type="Pfam" id="PF07679">
    <property type="entry name" value="I-set"/>
    <property type="match status" value="1"/>
</dbReference>
<evidence type="ECO:0000259" key="1">
    <source>
        <dbReference type="Pfam" id="PF07679"/>
    </source>
</evidence>
<dbReference type="Gene3D" id="2.60.40.10">
    <property type="entry name" value="Immunoglobulins"/>
    <property type="match status" value="1"/>
</dbReference>
<organism evidence="2 3">
    <name type="scientific">Cirrhinus mrigala</name>
    <name type="common">Mrigala</name>
    <dbReference type="NCBI Taxonomy" id="683832"/>
    <lineage>
        <taxon>Eukaryota</taxon>
        <taxon>Metazoa</taxon>
        <taxon>Chordata</taxon>
        <taxon>Craniata</taxon>
        <taxon>Vertebrata</taxon>
        <taxon>Euteleostomi</taxon>
        <taxon>Actinopterygii</taxon>
        <taxon>Neopterygii</taxon>
        <taxon>Teleostei</taxon>
        <taxon>Ostariophysi</taxon>
        <taxon>Cypriniformes</taxon>
        <taxon>Cyprinidae</taxon>
        <taxon>Labeoninae</taxon>
        <taxon>Labeonini</taxon>
        <taxon>Cirrhinus</taxon>
    </lineage>
</organism>
<feature type="non-terminal residue" evidence="2">
    <location>
        <position position="80"/>
    </location>
</feature>
<accession>A0ABD0NHM4</accession>
<dbReference type="EMBL" id="JAMKFB020000022">
    <property type="protein sequence ID" value="KAL0160431.1"/>
    <property type="molecule type" value="Genomic_DNA"/>
</dbReference>
<evidence type="ECO:0000313" key="3">
    <source>
        <dbReference type="Proteomes" id="UP001529510"/>
    </source>
</evidence>
<proteinExistence type="predicted"/>
<dbReference type="Proteomes" id="UP001529510">
    <property type="component" value="Unassembled WGS sequence"/>
</dbReference>
<reference evidence="2 3" key="1">
    <citation type="submission" date="2024-05" db="EMBL/GenBank/DDBJ databases">
        <title>Genome sequencing and assembly of Indian major carp, Cirrhinus mrigala (Hamilton, 1822).</title>
        <authorList>
            <person name="Mohindra V."/>
            <person name="Chowdhury L.M."/>
            <person name="Lal K."/>
            <person name="Jena J.K."/>
        </authorList>
    </citation>
    <scope>NUCLEOTIDE SEQUENCE [LARGE SCALE GENOMIC DNA]</scope>
    <source>
        <strain evidence="2">CM1030</strain>
        <tissue evidence="2">Blood</tissue>
    </source>
</reference>